<evidence type="ECO:0000313" key="2">
    <source>
        <dbReference type="Proteomes" id="UP001465755"/>
    </source>
</evidence>
<reference evidence="1 2" key="1">
    <citation type="journal article" date="2024" name="Nat. Commun.">
        <title>Phylogenomics reveals the evolutionary origins of lichenization in chlorophyte algae.</title>
        <authorList>
            <person name="Puginier C."/>
            <person name="Libourel C."/>
            <person name="Otte J."/>
            <person name="Skaloud P."/>
            <person name="Haon M."/>
            <person name="Grisel S."/>
            <person name="Petersen M."/>
            <person name="Berrin J.G."/>
            <person name="Delaux P.M."/>
            <person name="Dal Grande F."/>
            <person name="Keller J."/>
        </authorList>
    </citation>
    <scope>NUCLEOTIDE SEQUENCE [LARGE SCALE GENOMIC DNA]</scope>
    <source>
        <strain evidence="1 2">SAG 2036</strain>
    </source>
</reference>
<evidence type="ECO:0000313" key="1">
    <source>
        <dbReference type="EMBL" id="KAK9809463.1"/>
    </source>
</evidence>
<name>A0AAW1PHX3_9CHLO</name>
<gene>
    <name evidence="1" type="ORF">WJX73_010364</name>
</gene>
<proteinExistence type="predicted"/>
<dbReference type="Proteomes" id="UP001465755">
    <property type="component" value="Unassembled WGS sequence"/>
</dbReference>
<comment type="caution">
    <text evidence="1">The sequence shown here is derived from an EMBL/GenBank/DDBJ whole genome shotgun (WGS) entry which is preliminary data.</text>
</comment>
<keyword evidence="2" id="KW-1185">Reference proteome</keyword>
<dbReference type="AlphaFoldDB" id="A0AAW1PHX3"/>
<sequence>MWLALHDREDTILIRKAMLKPEIYGAPDDVIDGRSDWTALACHLEAIFGLIGRSPFLVIGMTSLLRGVTLSVFGPKLPANHLYYPDSPDPERSRPLSHILQNLRPGRAAEDCMQGRGRATGYHRVLLQQVTGRNYVTELTTPQDDLGGDRWFSWKDMFRARLEAGSDSREAIATVNAQSSFVDAMRAGRSASARKIGKRKWSFSPVCEEEDPEVESLKRKAAAQRKPGKVPKYMSVLKAVWAVVKESGSDDISRWQVMEQLQKDGHEWTMGSKDHNQSAQRCTKKGWLLIDGLGNWTLTESGRSMCSDSWG</sequence>
<organism evidence="1 2">
    <name type="scientific">Symbiochloris irregularis</name>
    <dbReference type="NCBI Taxonomy" id="706552"/>
    <lineage>
        <taxon>Eukaryota</taxon>
        <taxon>Viridiplantae</taxon>
        <taxon>Chlorophyta</taxon>
        <taxon>core chlorophytes</taxon>
        <taxon>Trebouxiophyceae</taxon>
        <taxon>Trebouxiales</taxon>
        <taxon>Trebouxiaceae</taxon>
        <taxon>Symbiochloris</taxon>
    </lineage>
</organism>
<dbReference type="EMBL" id="JALJOQ010000020">
    <property type="protein sequence ID" value="KAK9809463.1"/>
    <property type="molecule type" value="Genomic_DNA"/>
</dbReference>
<protein>
    <submittedName>
        <fullName evidence="1">Uncharacterized protein</fullName>
    </submittedName>
</protein>
<accession>A0AAW1PHX3</accession>